<reference evidence="1 2" key="1">
    <citation type="submission" date="2019-06" db="EMBL/GenBank/DDBJ databases">
        <title>A large-scale integrated study on North Sea by COGITO (Coastal Microbe Genomic &amp; Taxonomic Observatory).</title>
        <authorList>
            <person name="Teeling H."/>
        </authorList>
    </citation>
    <scope>NUCLEOTIDE SEQUENCE [LARGE SCALE GENOMIC DNA]</scope>
    <source>
        <strain evidence="1 2">MAR_2009_79</strain>
    </source>
</reference>
<accession>A0ABY3AE70</accession>
<organism evidence="1 2">
    <name type="scientific">Arenibacter algicola</name>
    <dbReference type="NCBI Taxonomy" id="616991"/>
    <lineage>
        <taxon>Bacteria</taxon>
        <taxon>Pseudomonadati</taxon>
        <taxon>Bacteroidota</taxon>
        <taxon>Flavobacteriia</taxon>
        <taxon>Flavobacteriales</taxon>
        <taxon>Flavobacteriaceae</taxon>
        <taxon>Arenibacter</taxon>
    </lineage>
</organism>
<keyword evidence="2" id="KW-1185">Reference proteome</keyword>
<comment type="caution">
    <text evidence="1">The sequence shown here is derived from an EMBL/GenBank/DDBJ whole genome shotgun (WGS) entry which is preliminary data.</text>
</comment>
<protein>
    <submittedName>
        <fullName evidence="1">Uncharacterized protein</fullName>
    </submittedName>
</protein>
<sequence length="422" mass="50786">MLDNKITHLFKTNLRFKDLCVDMLSRQYGFFTKQINAYKNILNFKESYLVYNRNVIWDLKTIDNTKDKIDWSGFYKFKGIELNLSFFKKYEDYIKFQNTQLNKNIDWSNQLLDRYADRWEWEWLMMRAIVASPRNIAKYKDRYDWDKLSSNRHLKLTEDLLDTYLENWNWIKLSSNSSLVLDKRSIEKYKDQLCFNGLSRNPSMVPFILAYPNNYDWNWVTFSQNRGVVFGDKIIQFLIEKFKANQTYLKGYSVGLQNNFAKGSLILAVSNNLNFNRDIWFSESFIEHIPWKLLIQRKPDVLTTQEIEDHINLEDFIKILPYNVIQKLSKQYILNNLEVLLKFRWSLFRYANIDEVFVKTYAIEDDWFQLAFNTRFNWSLEFLLAHLDKFESNNGLSQNENLFESLFGSATKEEIENLLKVY</sequence>
<name>A0ABY3AE70_9FLAO</name>
<evidence type="ECO:0000313" key="2">
    <source>
        <dbReference type="Proteomes" id="UP000315363"/>
    </source>
</evidence>
<evidence type="ECO:0000313" key="1">
    <source>
        <dbReference type="EMBL" id="TQO38693.1"/>
    </source>
</evidence>
<proteinExistence type="predicted"/>
<gene>
    <name evidence="1" type="ORF">GQ41_3353</name>
</gene>
<dbReference type="Proteomes" id="UP000315363">
    <property type="component" value="Unassembled WGS sequence"/>
</dbReference>
<dbReference type="EMBL" id="VHIF01000001">
    <property type="protein sequence ID" value="TQO38693.1"/>
    <property type="molecule type" value="Genomic_DNA"/>
</dbReference>
<dbReference type="RefSeq" id="WP_142190242.1">
    <property type="nucleotide sequence ID" value="NZ_VHIF01000001.1"/>
</dbReference>